<reference evidence="2 3" key="1">
    <citation type="journal article" date="2021" name="bioRxiv">
        <title>Chromosome-scale and haplotype-resolved genome assembly of a tetraploid potato cultivar.</title>
        <authorList>
            <person name="Sun H."/>
            <person name="Jiao W.-B."/>
            <person name="Krause K."/>
            <person name="Campoy J.A."/>
            <person name="Goel M."/>
            <person name="Folz-Donahue K."/>
            <person name="Kukat C."/>
            <person name="Huettel B."/>
            <person name="Schneeberger K."/>
        </authorList>
    </citation>
    <scope>NUCLEOTIDE SEQUENCE [LARGE SCALE GENOMIC DNA]</scope>
    <source>
        <strain evidence="2">SolTubOtavaFocal</strain>
        <tissue evidence="2">Leaves</tissue>
    </source>
</reference>
<dbReference type="SUPFAM" id="SSF56112">
    <property type="entry name" value="Protein kinase-like (PK-like)"/>
    <property type="match status" value="1"/>
</dbReference>
<dbReference type="InterPro" id="IPR029480">
    <property type="entry name" value="Transpos_assoc"/>
</dbReference>
<dbReference type="Gene3D" id="3.30.200.20">
    <property type="entry name" value="Phosphorylase Kinase, domain 1"/>
    <property type="match status" value="1"/>
</dbReference>
<dbReference type="Proteomes" id="UP000826656">
    <property type="component" value="Unassembled WGS sequence"/>
</dbReference>
<keyword evidence="3" id="KW-1185">Reference proteome</keyword>
<dbReference type="EMBL" id="JAIVGD010000015">
    <property type="protein sequence ID" value="KAH0757821.1"/>
    <property type="molecule type" value="Genomic_DNA"/>
</dbReference>
<protein>
    <recommendedName>
        <fullName evidence="1">Transposase-associated domain-containing protein</fullName>
    </recommendedName>
</protein>
<sequence>MPFSPPSLAKHIKALLLRRHGSVKPNVAAIPEGEETKGANLDKSFGFSKQFASKYEIGEEMGRGHFGYTCSAIVKIGELKGQKVVVKVISKAKKELITSGLLEWNKSRVTAEIPKYGKKVPHNTISAVAGFTAVYWAFDIHCVVECLVVVRVQFLLFPCFVWGACYLDLHVCIRVSLDIFPVVPIFWPEVDFELDIATAICYKYPNLQSAINLQIYKSVNLFKRQNSNAEWLNMTGMFLNKGGLIWHSTSAMTRNSNIPSKDWMDLARYSKPYIDGVESFLDFAYSYGDPQGEEIQCPCAKCCNIRWTRRNVVYDHLICYEFVKGYTRWINHGEWDIKLNVDDDMDYSRDDIDGLLNDQFRDIAQAEGVYDGPNEDAKKYYNLVEEASQELYPGCT</sequence>
<evidence type="ECO:0000313" key="2">
    <source>
        <dbReference type="EMBL" id="KAH0757821.1"/>
    </source>
</evidence>
<feature type="domain" description="Transposase-associated" evidence="1">
    <location>
        <begin position="261"/>
        <end position="334"/>
    </location>
</feature>
<dbReference type="Pfam" id="PF13963">
    <property type="entry name" value="Transpos_assoc"/>
    <property type="match status" value="1"/>
</dbReference>
<gene>
    <name evidence="2" type="ORF">KY290_021314</name>
</gene>
<name>A0ABQ7V362_SOLTU</name>
<comment type="caution">
    <text evidence="2">The sequence shown here is derived from an EMBL/GenBank/DDBJ whole genome shotgun (WGS) entry which is preliminary data.</text>
</comment>
<dbReference type="InterPro" id="IPR011009">
    <property type="entry name" value="Kinase-like_dom_sf"/>
</dbReference>
<accession>A0ABQ7V362</accession>
<evidence type="ECO:0000259" key="1">
    <source>
        <dbReference type="Pfam" id="PF13963"/>
    </source>
</evidence>
<evidence type="ECO:0000313" key="3">
    <source>
        <dbReference type="Proteomes" id="UP000826656"/>
    </source>
</evidence>
<proteinExistence type="predicted"/>
<organism evidence="2 3">
    <name type="scientific">Solanum tuberosum</name>
    <name type="common">Potato</name>
    <dbReference type="NCBI Taxonomy" id="4113"/>
    <lineage>
        <taxon>Eukaryota</taxon>
        <taxon>Viridiplantae</taxon>
        <taxon>Streptophyta</taxon>
        <taxon>Embryophyta</taxon>
        <taxon>Tracheophyta</taxon>
        <taxon>Spermatophyta</taxon>
        <taxon>Magnoliopsida</taxon>
        <taxon>eudicotyledons</taxon>
        <taxon>Gunneridae</taxon>
        <taxon>Pentapetalae</taxon>
        <taxon>asterids</taxon>
        <taxon>lamiids</taxon>
        <taxon>Solanales</taxon>
        <taxon>Solanaceae</taxon>
        <taxon>Solanoideae</taxon>
        <taxon>Solaneae</taxon>
        <taxon>Solanum</taxon>
    </lineage>
</organism>